<dbReference type="EMBL" id="JAQHRD010000016">
    <property type="protein sequence ID" value="KAJ6436846.1"/>
    <property type="molecule type" value="Genomic_DNA"/>
</dbReference>
<proteinExistence type="predicted"/>
<protein>
    <submittedName>
        <fullName evidence="1">Uncharacterized protein</fullName>
    </submittedName>
</protein>
<accession>A0AB34FDF6</accession>
<organism evidence="1 2">
    <name type="scientific">Purpureocillium lavendulum</name>
    <dbReference type="NCBI Taxonomy" id="1247861"/>
    <lineage>
        <taxon>Eukaryota</taxon>
        <taxon>Fungi</taxon>
        <taxon>Dikarya</taxon>
        <taxon>Ascomycota</taxon>
        <taxon>Pezizomycotina</taxon>
        <taxon>Sordariomycetes</taxon>
        <taxon>Hypocreomycetidae</taxon>
        <taxon>Hypocreales</taxon>
        <taxon>Ophiocordycipitaceae</taxon>
        <taxon>Purpureocillium</taxon>
    </lineage>
</organism>
<comment type="caution">
    <text evidence="1">The sequence shown here is derived from an EMBL/GenBank/DDBJ whole genome shotgun (WGS) entry which is preliminary data.</text>
</comment>
<dbReference type="Proteomes" id="UP001163105">
    <property type="component" value="Unassembled WGS sequence"/>
</dbReference>
<sequence>MPQADCGPEIIETYRDASWAREVQCSTQSLEGALGFGVEDLRWAKAAVASRQDDERLRWDGPEPFPEFFCNRSAFNSLLALEKGQQKVAQKLTTCHYHNKRSNL</sequence>
<gene>
    <name evidence="1" type="ORF">O9K51_10614</name>
</gene>
<evidence type="ECO:0000313" key="1">
    <source>
        <dbReference type="EMBL" id="KAJ6436846.1"/>
    </source>
</evidence>
<evidence type="ECO:0000313" key="2">
    <source>
        <dbReference type="Proteomes" id="UP001163105"/>
    </source>
</evidence>
<reference evidence="1" key="1">
    <citation type="submission" date="2023-01" db="EMBL/GenBank/DDBJ databases">
        <title>The growth and conidiation of Purpureocillium lavendulum are regulated by nitrogen source and histone H3K14 acetylation.</title>
        <authorList>
            <person name="Tang P."/>
            <person name="Han J."/>
            <person name="Zhang C."/>
            <person name="Tang P."/>
            <person name="Qi F."/>
            <person name="Zhang K."/>
            <person name="Liang L."/>
        </authorList>
    </citation>
    <scope>NUCLEOTIDE SEQUENCE</scope>
    <source>
        <strain evidence="1">YMF1.00683</strain>
    </source>
</reference>
<keyword evidence="2" id="KW-1185">Reference proteome</keyword>
<name>A0AB34FDF6_9HYPO</name>
<dbReference type="AlphaFoldDB" id="A0AB34FDF6"/>